<name>A0ABD0NXX8_CIRMR</name>
<sequence>RSLTPSRLRREARPILAKLSLEMDARHPSVTAPSSPQPWDSPTQSRVLRPSRSYMSPTTSFMAKIGRSASIGDGLHLGGGSCESLPIPAPSSPSCEKSASFLTNAHKALPSKAVRPRVCQRLSGSFAECPSRSASSHNLHSDPSASSSSSTDPQQTPSHAERPRAAVKAFSVASDAHDDQGLQRRRSSSVILASVPLLLPLPYSSGLLPLCFPPFFSLSSSRPGVS</sequence>
<gene>
    <name evidence="2" type="ORF">M9458_041116</name>
</gene>
<keyword evidence="3" id="KW-1185">Reference proteome</keyword>
<feature type="region of interest" description="Disordered" evidence="1">
    <location>
        <begin position="20"/>
        <end position="49"/>
    </location>
</feature>
<protein>
    <submittedName>
        <fullName evidence="2">Uncharacterized protein</fullName>
    </submittedName>
</protein>
<proteinExistence type="predicted"/>
<dbReference type="AlphaFoldDB" id="A0ABD0NXX8"/>
<feature type="compositionally biased region" description="Low complexity" evidence="1">
    <location>
        <begin position="135"/>
        <end position="158"/>
    </location>
</feature>
<organism evidence="2 3">
    <name type="scientific">Cirrhinus mrigala</name>
    <name type="common">Mrigala</name>
    <dbReference type="NCBI Taxonomy" id="683832"/>
    <lineage>
        <taxon>Eukaryota</taxon>
        <taxon>Metazoa</taxon>
        <taxon>Chordata</taxon>
        <taxon>Craniata</taxon>
        <taxon>Vertebrata</taxon>
        <taxon>Euteleostomi</taxon>
        <taxon>Actinopterygii</taxon>
        <taxon>Neopterygii</taxon>
        <taxon>Teleostei</taxon>
        <taxon>Ostariophysi</taxon>
        <taxon>Cypriniformes</taxon>
        <taxon>Cyprinidae</taxon>
        <taxon>Labeoninae</taxon>
        <taxon>Labeonini</taxon>
        <taxon>Cirrhinus</taxon>
    </lineage>
</organism>
<comment type="caution">
    <text evidence="2">The sequence shown here is derived from an EMBL/GenBank/DDBJ whole genome shotgun (WGS) entry which is preliminary data.</text>
</comment>
<feature type="region of interest" description="Disordered" evidence="1">
    <location>
        <begin position="128"/>
        <end position="165"/>
    </location>
</feature>
<evidence type="ECO:0000313" key="2">
    <source>
        <dbReference type="EMBL" id="KAL0165363.1"/>
    </source>
</evidence>
<evidence type="ECO:0000256" key="1">
    <source>
        <dbReference type="SAM" id="MobiDB-lite"/>
    </source>
</evidence>
<dbReference type="EMBL" id="JAMKFB020000020">
    <property type="protein sequence ID" value="KAL0165363.1"/>
    <property type="molecule type" value="Genomic_DNA"/>
</dbReference>
<feature type="compositionally biased region" description="Polar residues" evidence="1">
    <location>
        <begin position="31"/>
        <end position="46"/>
    </location>
</feature>
<reference evidence="2 3" key="1">
    <citation type="submission" date="2024-05" db="EMBL/GenBank/DDBJ databases">
        <title>Genome sequencing and assembly of Indian major carp, Cirrhinus mrigala (Hamilton, 1822).</title>
        <authorList>
            <person name="Mohindra V."/>
            <person name="Chowdhury L.M."/>
            <person name="Lal K."/>
            <person name="Jena J.K."/>
        </authorList>
    </citation>
    <scope>NUCLEOTIDE SEQUENCE [LARGE SCALE GENOMIC DNA]</scope>
    <source>
        <strain evidence="2">CM1030</strain>
        <tissue evidence="2">Blood</tissue>
    </source>
</reference>
<accession>A0ABD0NXX8</accession>
<dbReference type="Proteomes" id="UP001529510">
    <property type="component" value="Unassembled WGS sequence"/>
</dbReference>
<feature type="non-terminal residue" evidence="2">
    <location>
        <position position="1"/>
    </location>
</feature>
<evidence type="ECO:0000313" key="3">
    <source>
        <dbReference type="Proteomes" id="UP001529510"/>
    </source>
</evidence>
<feature type="non-terminal residue" evidence="2">
    <location>
        <position position="226"/>
    </location>
</feature>